<dbReference type="Gene3D" id="2.40.70.10">
    <property type="entry name" value="Acid Proteases"/>
    <property type="match status" value="1"/>
</dbReference>
<gene>
    <name evidence="4" type="ORF">DERP_006296</name>
</gene>
<dbReference type="Proteomes" id="UP000887458">
    <property type="component" value="Unassembled WGS sequence"/>
</dbReference>
<feature type="region of interest" description="Disordered" evidence="2">
    <location>
        <begin position="504"/>
        <end position="528"/>
    </location>
</feature>
<reference evidence="4 5" key="2">
    <citation type="journal article" date="2022" name="Mol. Biol. Evol.">
        <title>Comparative Genomics Reveals Insights into the Divergent Evolution of Astigmatic Mites and Household Pest Adaptations.</title>
        <authorList>
            <person name="Xiong Q."/>
            <person name="Wan A.T."/>
            <person name="Liu X."/>
            <person name="Fung C.S."/>
            <person name="Xiao X."/>
            <person name="Malainual N."/>
            <person name="Hou J."/>
            <person name="Wang L."/>
            <person name="Wang M."/>
            <person name="Yang K.Y."/>
            <person name="Cui Y."/>
            <person name="Leung E.L."/>
            <person name="Nong W."/>
            <person name="Shin S.K."/>
            <person name="Au S.W."/>
            <person name="Jeong K.Y."/>
            <person name="Chew F.T."/>
            <person name="Hui J.H."/>
            <person name="Leung T.F."/>
            <person name="Tungtrongchitr A."/>
            <person name="Zhong N."/>
            <person name="Liu Z."/>
            <person name="Tsui S.K."/>
        </authorList>
    </citation>
    <scope>NUCLEOTIDE SEQUENCE [LARGE SCALE GENOMIC DNA]</scope>
    <source>
        <strain evidence="4">Derp</strain>
    </source>
</reference>
<keyword evidence="1" id="KW-0479">Metal-binding</keyword>
<sequence length="1082" mass="123904">MVTTKSGNQYGEDALGAKEKLVIDIKEIVSNIRITEVRMFNQGIDVNHGDIKNMYEKYYQLCCTIIENDDIDKEIESKFNDAREKIDIMFKYSKLIMIIEQYLEKRTWSYNDVLMIDEKLPDLKAISFKYPYIITDVDKLIERVDRMKSSIDFTKSAESTSITSENRRSINDNNNVPLLDAINRQQVPSTSSNVANDQYRNDQPQQLWWDYGVNNNTWSGGVKVAAKKLTMYSGEPLDYHKFKKSIMHYIIDNTQIRGNANKLMEIIDLLPSKDRYIIESLDPRTTTMTSVIDELDEYYANPNRLIPAIVNRIKRAPFISLRPSEKDWEGMLEVIILTRNTLMNAELTAEERSMVGILLQKIDRAHFMQIGDRRAMTLNQILEFVKTGLDRERMANSQIAASELASKQTNRPQGTYQRPTGNVMIATPGNACMFGDGKHRTAECPLSYNERRQIAIDKRLCFRCGGGGHNSRNCRQEFQCPICGKNHIQHLCYDVKQSSTKTNIESNVNHHGTPKQMATSSNENNESSSSAVLLTNDGVSLFKTITTTINDRSVRIVLDDGSCRSFISKRLVKLWNLKTSEIEPIRVETLGQSSFMGEKSVSLPIPIWNGKYNNLDFRINDNINRLHFECISHDQQQRLRNNGIDVTDQPGVVDILIGLDHINKIQLKEEQRISENVVAKRTTLGWIVYGSAESVNVLSTLNDRNESESTPNGDSDETTNMAMTKSTNYGERKLSRDGKSKRSAVNLLIIENTEGGRDYYDDEREGIEINQRIDEDQQYKNQLSDDGLEMNNDDAIESELVTNQGVKISDDESKSLNKWQLAEVESINTGHGRVAEIKHGTTNGQRVSYPLSLYNPCVRSLACTLESKADIHESLIQQSSWDVEMIVKDNQFVMKIIDDVNRLNEFKVYRFIVKENRNNIDLVKSGDLKLIVTEIAYIIDRKLLKVIDCKSKLCNHRKKLLLSYGSKVANLVKEIVRDKYGEEDLGSNKIYRIDSDEALEIEATKILLIIDETFIMKYGVLDIDFNQERIYDVWILSINAESDDWKFIIDTEADALKFLFKLNITYRPLEAVSERGEEMDKK</sequence>
<name>A0ABQ8IY63_DERPT</name>
<dbReference type="EMBL" id="NJHN03000099">
    <property type="protein sequence ID" value="KAH9415204.1"/>
    <property type="molecule type" value="Genomic_DNA"/>
</dbReference>
<feature type="compositionally biased region" description="Polar residues" evidence="2">
    <location>
        <begin position="701"/>
        <end position="729"/>
    </location>
</feature>
<comment type="caution">
    <text evidence="4">The sequence shown here is derived from an EMBL/GenBank/DDBJ whole genome shotgun (WGS) entry which is preliminary data.</text>
</comment>
<dbReference type="InterPro" id="IPR021109">
    <property type="entry name" value="Peptidase_aspartic_dom_sf"/>
</dbReference>
<dbReference type="PANTHER" id="PTHR47331:SF1">
    <property type="entry name" value="GAG-LIKE PROTEIN"/>
    <property type="match status" value="1"/>
</dbReference>
<organism evidence="4 5">
    <name type="scientific">Dermatophagoides pteronyssinus</name>
    <name type="common">European house dust mite</name>
    <dbReference type="NCBI Taxonomy" id="6956"/>
    <lineage>
        <taxon>Eukaryota</taxon>
        <taxon>Metazoa</taxon>
        <taxon>Ecdysozoa</taxon>
        <taxon>Arthropoda</taxon>
        <taxon>Chelicerata</taxon>
        <taxon>Arachnida</taxon>
        <taxon>Acari</taxon>
        <taxon>Acariformes</taxon>
        <taxon>Sarcoptiformes</taxon>
        <taxon>Astigmata</taxon>
        <taxon>Psoroptidia</taxon>
        <taxon>Analgoidea</taxon>
        <taxon>Pyroglyphidae</taxon>
        <taxon>Dermatophagoidinae</taxon>
        <taxon>Dermatophagoides</taxon>
    </lineage>
</organism>
<protein>
    <recommendedName>
        <fullName evidence="3">CCHC-type domain-containing protein</fullName>
    </recommendedName>
</protein>
<dbReference type="SMART" id="SM00343">
    <property type="entry name" value="ZnF_C2HC"/>
    <property type="match status" value="1"/>
</dbReference>
<evidence type="ECO:0000259" key="3">
    <source>
        <dbReference type="PROSITE" id="PS50158"/>
    </source>
</evidence>
<accession>A0ABQ8IY63</accession>
<dbReference type="PANTHER" id="PTHR47331">
    <property type="entry name" value="PHD-TYPE DOMAIN-CONTAINING PROTEIN"/>
    <property type="match status" value="1"/>
</dbReference>
<reference evidence="4 5" key="1">
    <citation type="journal article" date="2018" name="J. Allergy Clin. Immunol.">
        <title>High-quality assembly of Dermatophagoides pteronyssinus genome and transcriptome reveals a wide range of novel allergens.</title>
        <authorList>
            <person name="Liu X.Y."/>
            <person name="Yang K.Y."/>
            <person name="Wang M.Q."/>
            <person name="Kwok J.S."/>
            <person name="Zeng X."/>
            <person name="Yang Z."/>
            <person name="Xiao X.J."/>
            <person name="Lau C.P."/>
            <person name="Li Y."/>
            <person name="Huang Z.M."/>
            <person name="Ba J.G."/>
            <person name="Yim A.K."/>
            <person name="Ouyang C.Y."/>
            <person name="Ngai S.M."/>
            <person name="Chan T.F."/>
            <person name="Leung E.L."/>
            <person name="Liu L."/>
            <person name="Liu Z.G."/>
            <person name="Tsui S.K."/>
        </authorList>
    </citation>
    <scope>NUCLEOTIDE SEQUENCE [LARGE SCALE GENOMIC DNA]</scope>
    <source>
        <strain evidence="4">Derp</strain>
    </source>
</reference>
<evidence type="ECO:0000313" key="4">
    <source>
        <dbReference type="EMBL" id="KAH9415204.1"/>
    </source>
</evidence>
<evidence type="ECO:0000256" key="2">
    <source>
        <dbReference type="SAM" id="MobiDB-lite"/>
    </source>
</evidence>
<keyword evidence="1" id="KW-0862">Zinc</keyword>
<evidence type="ECO:0000256" key="1">
    <source>
        <dbReference type="PROSITE-ProRule" id="PRU00047"/>
    </source>
</evidence>
<feature type="domain" description="CCHC-type" evidence="3">
    <location>
        <begin position="461"/>
        <end position="476"/>
    </location>
</feature>
<keyword evidence="5" id="KW-1185">Reference proteome</keyword>
<dbReference type="PROSITE" id="PS50158">
    <property type="entry name" value="ZF_CCHC"/>
    <property type="match status" value="1"/>
</dbReference>
<dbReference type="InterPro" id="IPR001878">
    <property type="entry name" value="Znf_CCHC"/>
</dbReference>
<feature type="region of interest" description="Disordered" evidence="2">
    <location>
        <begin position="701"/>
        <end position="738"/>
    </location>
</feature>
<proteinExistence type="predicted"/>
<evidence type="ECO:0000313" key="5">
    <source>
        <dbReference type="Proteomes" id="UP000887458"/>
    </source>
</evidence>
<keyword evidence="1" id="KW-0863">Zinc-finger</keyword>